<keyword evidence="3" id="KW-1185">Reference proteome</keyword>
<protein>
    <submittedName>
        <fullName evidence="2">Uncharacterized protein</fullName>
    </submittedName>
</protein>
<dbReference type="AlphaFoldDB" id="A0AA36BLM0"/>
<keyword evidence="1" id="KW-1133">Transmembrane helix</keyword>
<evidence type="ECO:0000313" key="2">
    <source>
        <dbReference type="EMBL" id="CAI9736533.1"/>
    </source>
</evidence>
<gene>
    <name evidence="2" type="ORF">OCTVUL_1B000243</name>
</gene>
<keyword evidence="1" id="KW-0812">Transmembrane</keyword>
<proteinExistence type="predicted"/>
<evidence type="ECO:0000256" key="1">
    <source>
        <dbReference type="SAM" id="Phobius"/>
    </source>
</evidence>
<sequence length="80" mass="9039">MKLSKTGYYWLPNSHRQFPIFTGINASYLSIEESKYGCIELSNPTVLAAFMLLLLLSSSLQLISLSHIFPFGFTTLIDTF</sequence>
<reference evidence="2" key="1">
    <citation type="submission" date="2023-08" db="EMBL/GenBank/DDBJ databases">
        <authorList>
            <person name="Alioto T."/>
            <person name="Alioto T."/>
            <person name="Gomez Garrido J."/>
        </authorList>
    </citation>
    <scope>NUCLEOTIDE SEQUENCE</scope>
</reference>
<organism evidence="2 3">
    <name type="scientific">Octopus vulgaris</name>
    <name type="common">Common octopus</name>
    <dbReference type="NCBI Taxonomy" id="6645"/>
    <lineage>
        <taxon>Eukaryota</taxon>
        <taxon>Metazoa</taxon>
        <taxon>Spiralia</taxon>
        <taxon>Lophotrochozoa</taxon>
        <taxon>Mollusca</taxon>
        <taxon>Cephalopoda</taxon>
        <taxon>Coleoidea</taxon>
        <taxon>Octopodiformes</taxon>
        <taxon>Octopoda</taxon>
        <taxon>Incirrata</taxon>
        <taxon>Octopodidae</taxon>
        <taxon>Octopus</taxon>
    </lineage>
</organism>
<feature type="transmembrane region" description="Helical" evidence="1">
    <location>
        <begin position="45"/>
        <end position="69"/>
    </location>
</feature>
<name>A0AA36BLM0_OCTVU</name>
<keyword evidence="1" id="KW-0472">Membrane</keyword>
<dbReference type="EMBL" id="OX597832">
    <property type="protein sequence ID" value="CAI9736533.1"/>
    <property type="molecule type" value="Genomic_DNA"/>
</dbReference>
<evidence type="ECO:0000313" key="3">
    <source>
        <dbReference type="Proteomes" id="UP001162480"/>
    </source>
</evidence>
<accession>A0AA36BLM0</accession>
<dbReference type="Proteomes" id="UP001162480">
    <property type="component" value="Chromosome 19"/>
</dbReference>